<dbReference type="Proteomes" id="UP000271162">
    <property type="component" value="Unassembled WGS sequence"/>
</dbReference>
<sequence length="140" mass="15761">MESFEALITNLMFISETSAEDHPYCRFGWPSQSFRFGSIIVELSPGFKFDLNCYSYGINVTFRGNFTMSHSTDEVCYSFGSPGFVIAYAALFILLVGIILLILRMASGRGKQGVVVVRSVVKTPQVGLYPNYIWETREDQ</sequence>
<dbReference type="EMBL" id="UYSL01026989">
    <property type="protein sequence ID" value="VDL86266.1"/>
    <property type="molecule type" value="Genomic_DNA"/>
</dbReference>
<keyword evidence="3" id="KW-1185">Reference proteome</keyword>
<keyword evidence="1" id="KW-0472">Membrane</keyword>
<evidence type="ECO:0000313" key="3">
    <source>
        <dbReference type="Proteomes" id="UP000271162"/>
    </source>
</evidence>
<gene>
    <name evidence="2" type="ORF">NBR_LOCUS21867</name>
</gene>
<reference evidence="2 3" key="2">
    <citation type="submission" date="2018-11" db="EMBL/GenBank/DDBJ databases">
        <authorList>
            <consortium name="Pathogen Informatics"/>
        </authorList>
    </citation>
    <scope>NUCLEOTIDE SEQUENCE [LARGE SCALE GENOMIC DNA]</scope>
</reference>
<keyword evidence="1" id="KW-1133">Transmembrane helix</keyword>
<feature type="transmembrane region" description="Helical" evidence="1">
    <location>
        <begin position="85"/>
        <end position="103"/>
    </location>
</feature>
<evidence type="ECO:0000313" key="4">
    <source>
        <dbReference type="WBParaSite" id="NBR_0002186601-mRNA-1"/>
    </source>
</evidence>
<proteinExistence type="predicted"/>
<dbReference type="WBParaSite" id="NBR_0002186601-mRNA-1">
    <property type="protein sequence ID" value="NBR_0002186601-mRNA-1"/>
    <property type="gene ID" value="NBR_0002186601"/>
</dbReference>
<organism evidence="4">
    <name type="scientific">Nippostrongylus brasiliensis</name>
    <name type="common">Rat hookworm</name>
    <dbReference type="NCBI Taxonomy" id="27835"/>
    <lineage>
        <taxon>Eukaryota</taxon>
        <taxon>Metazoa</taxon>
        <taxon>Ecdysozoa</taxon>
        <taxon>Nematoda</taxon>
        <taxon>Chromadorea</taxon>
        <taxon>Rhabditida</taxon>
        <taxon>Rhabditina</taxon>
        <taxon>Rhabditomorpha</taxon>
        <taxon>Strongyloidea</taxon>
        <taxon>Heligmosomidae</taxon>
        <taxon>Nippostrongylus</taxon>
    </lineage>
</organism>
<evidence type="ECO:0000256" key="1">
    <source>
        <dbReference type="SAM" id="Phobius"/>
    </source>
</evidence>
<keyword evidence="1" id="KW-0812">Transmembrane</keyword>
<reference evidence="4" key="1">
    <citation type="submission" date="2017-02" db="UniProtKB">
        <authorList>
            <consortium name="WormBaseParasite"/>
        </authorList>
    </citation>
    <scope>IDENTIFICATION</scope>
</reference>
<name>A0A0N4YX94_NIPBR</name>
<protein>
    <submittedName>
        <fullName evidence="4">CUB domain-containing protein</fullName>
    </submittedName>
</protein>
<dbReference type="AlphaFoldDB" id="A0A0N4YX94"/>
<accession>A0A0N4YX94</accession>
<evidence type="ECO:0000313" key="2">
    <source>
        <dbReference type="EMBL" id="VDL86266.1"/>
    </source>
</evidence>